<comment type="caution">
    <text evidence="3">The sequence shown here is derived from an EMBL/GenBank/DDBJ whole genome shotgun (WGS) entry which is preliminary data.</text>
</comment>
<proteinExistence type="predicted"/>
<feature type="transmembrane region" description="Helical" evidence="2">
    <location>
        <begin position="303"/>
        <end position="324"/>
    </location>
</feature>
<feature type="compositionally biased region" description="Polar residues" evidence="1">
    <location>
        <begin position="165"/>
        <end position="176"/>
    </location>
</feature>
<feature type="compositionally biased region" description="Low complexity" evidence="1">
    <location>
        <begin position="49"/>
        <end position="64"/>
    </location>
</feature>
<keyword evidence="2" id="KW-0472">Membrane</keyword>
<feature type="compositionally biased region" description="Polar residues" evidence="1">
    <location>
        <begin position="67"/>
        <end position="92"/>
    </location>
</feature>
<feature type="region of interest" description="Disordered" evidence="1">
    <location>
        <begin position="1"/>
        <end position="118"/>
    </location>
</feature>
<organism evidence="3 4">
    <name type="scientific">Bifiguratus adelaidae</name>
    <dbReference type="NCBI Taxonomy" id="1938954"/>
    <lineage>
        <taxon>Eukaryota</taxon>
        <taxon>Fungi</taxon>
        <taxon>Fungi incertae sedis</taxon>
        <taxon>Mucoromycota</taxon>
        <taxon>Mucoromycotina</taxon>
        <taxon>Endogonomycetes</taxon>
        <taxon>Endogonales</taxon>
        <taxon>Endogonales incertae sedis</taxon>
        <taxon>Bifiguratus</taxon>
    </lineage>
</organism>
<feature type="transmembrane region" description="Helical" evidence="2">
    <location>
        <begin position="254"/>
        <end position="273"/>
    </location>
</feature>
<evidence type="ECO:0000256" key="1">
    <source>
        <dbReference type="SAM" id="MobiDB-lite"/>
    </source>
</evidence>
<evidence type="ECO:0000256" key="2">
    <source>
        <dbReference type="SAM" id="Phobius"/>
    </source>
</evidence>
<keyword evidence="2" id="KW-0812">Transmembrane</keyword>
<accession>A0A261XU55</accession>
<dbReference type="Proteomes" id="UP000242875">
    <property type="component" value="Unassembled WGS sequence"/>
</dbReference>
<feature type="region of interest" description="Disordered" evidence="1">
    <location>
        <begin position="143"/>
        <end position="203"/>
    </location>
</feature>
<dbReference type="EMBL" id="MVBO01000220">
    <property type="protein sequence ID" value="OZJ01896.1"/>
    <property type="molecule type" value="Genomic_DNA"/>
</dbReference>
<name>A0A261XU55_9FUNG</name>
<evidence type="ECO:0000313" key="3">
    <source>
        <dbReference type="EMBL" id="OZJ01896.1"/>
    </source>
</evidence>
<keyword evidence="4" id="KW-1185">Reference proteome</keyword>
<gene>
    <name evidence="3" type="ORF">BZG36_05360</name>
</gene>
<protein>
    <submittedName>
        <fullName evidence="3">Uncharacterized protein</fullName>
    </submittedName>
</protein>
<feature type="compositionally biased region" description="Basic and acidic residues" evidence="1">
    <location>
        <begin position="149"/>
        <end position="160"/>
    </location>
</feature>
<dbReference type="AlphaFoldDB" id="A0A261XU55"/>
<feature type="compositionally biased region" description="Polar residues" evidence="1">
    <location>
        <begin position="1"/>
        <end position="28"/>
    </location>
</feature>
<evidence type="ECO:0000313" key="4">
    <source>
        <dbReference type="Proteomes" id="UP000242875"/>
    </source>
</evidence>
<reference evidence="3 4" key="1">
    <citation type="journal article" date="2017" name="Mycologia">
        <title>Bifiguratus adelaidae, gen. et sp. nov., a new member of Mucoromycotina in endophytic and soil-dwelling habitats.</title>
        <authorList>
            <person name="Torres-Cruz T.J."/>
            <person name="Billingsley Tobias T.L."/>
            <person name="Almatruk M."/>
            <person name="Hesse C."/>
            <person name="Kuske C.R."/>
            <person name="Desiro A."/>
            <person name="Benucci G.M."/>
            <person name="Bonito G."/>
            <person name="Stajich J.E."/>
            <person name="Dunlap C."/>
            <person name="Arnold A.E."/>
            <person name="Porras-Alfaro A."/>
        </authorList>
    </citation>
    <scope>NUCLEOTIDE SEQUENCE [LARGE SCALE GENOMIC DNA]</scope>
    <source>
        <strain evidence="3 4">AZ0501</strain>
    </source>
</reference>
<keyword evidence="2" id="KW-1133">Transmembrane helix</keyword>
<sequence length="333" mass="35620">MQKPDSSSPNQASFGDADNYSSQRTQAQPLLAAPYSRDSHQVNPGYPLQSQASSSSFYSGAPYSPQMPRSPSGLSGSQQSTQNMYPPTNYENNYAMDAPYGGQSPAYPSANSEYDYADGSNEHLQVGSETQKGAAAAAAAAAVTNDFQSEERRLRQERQARQGPTLANDQGYSTYTPAPEVNYRAPKPQITREPPLQPMYRPAPAPVVPFQNGYAKPAYPPNPYYPPTPPPSRYRNRDDGCDCCGGGRRGLGCCGFIGLILALLVLVAGVALYNLSSSSQCAGACSPFNSISNGACSSICTKMTYYVGIGLMCLGGFCTACYLLKCLGCCRCY</sequence>